<evidence type="ECO:0000313" key="6">
    <source>
        <dbReference type="EMBL" id="TDP86599.1"/>
    </source>
</evidence>
<dbReference type="SUPFAM" id="SSF56059">
    <property type="entry name" value="Glutathione synthetase ATP-binding domain-like"/>
    <property type="match status" value="1"/>
</dbReference>
<dbReference type="GO" id="GO:0005737">
    <property type="term" value="C:cytoplasm"/>
    <property type="evidence" value="ECO:0007669"/>
    <property type="project" value="TreeGrafter"/>
</dbReference>
<keyword evidence="3 4" id="KW-0067">ATP-binding</keyword>
<name>A0A4R6RJ71_9HYPH</name>
<dbReference type="NCBIfam" id="TIGR00768">
    <property type="entry name" value="rimK_fam"/>
    <property type="match status" value="1"/>
</dbReference>
<proteinExistence type="predicted"/>
<dbReference type="PANTHER" id="PTHR21621">
    <property type="entry name" value="RIBOSOMAL PROTEIN S6 MODIFICATION PROTEIN"/>
    <property type="match status" value="1"/>
</dbReference>
<evidence type="ECO:0000256" key="3">
    <source>
        <dbReference type="ARBA" id="ARBA00022840"/>
    </source>
</evidence>
<dbReference type="InterPro" id="IPR013651">
    <property type="entry name" value="ATP-grasp_RimK-type"/>
</dbReference>
<keyword evidence="1" id="KW-0479">Metal-binding</keyword>
<protein>
    <submittedName>
        <fullName evidence="6">Ribosomal protein S6--L-glutamate ligase</fullName>
    </submittedName>
</protein>
<reference evidence="6 7" key="1">
    <citation type="submission" date="2019-03" db="EMBL/GenBank/DDBJ databases">
        <title>Genomic Encyclopedia of Type Strains, Phase IV (KMG-IV): sequencing the most valuable type-strain genomes for metagenomic binning, comparative biology and taxonomic classification.</title>
        <authorList>
            <person name="Goeker M."/>
        </authorList>
    </citation>
    <scope>NUCLEOTIDE SEQUENCE [LARGE SCALE GENOMIC DNA]</scope>
    <source>
        <strain evidence="6 7">DSM 102969</strain>
    </source>
</reference>
<gene>
    <name evidence="6" type="ORF">EDD54_0478</name>
</gene>
<organism evidence="6 7">
    <name type="scientific">Oharaeibacter diazotrophicus</name>
    <dbReference type="NCBI Taxonomy" id="1920512"/>
    <lineage>
        <taxon>Bacteria</taxon>
        <taxon>Pseudomonadati</taxon>
        <taxon>Pseudomonadota</taxon>
        <taxon>Alphaproteobacteria</taxon>
        <taxon>Hyphomicrobiales</taxon>
        <taxon>Pleomorphomonadaceae</taxon>
        <taxon>Oharaeibacter</taxon>
    </lineage>
</organism>
<comment type="caution">
    <text evidence="6">The sequence shown here is derived from an EMBL/GenBank/DDBJ whole genome shotgun (WGS) entry which is preliminary data.</text>
</comment>
<dbReference type="Pfam" id="PF08443">
    <property type="entry name" value="RimK"/>
    <property type="match status" value="1"/>
</dbReference>
<dbReference type="Proteomes" id="UP000294547">
    <property type="component" value="Unassembled WGS sequence"/>
</dbReference>
<keyword evidence="7" id="KW-1185">Reference proteome</keyword>
<dbReference type="GO" id="GO:0046872">
    <property type="term" value="F:metal ion binding"/>
    <property type="evidence" value="ECO:0007669"/>
    <property type="project" value="UniProtKB-KW"/>
</dbReference>
<evidence type="ECO:0000313" key="7">
    <source>
        <dbReference type="Proteomes" id="UP000294547"/>
    </source>
</evidence>
<dbReference type="InterPro" id="IPR011761">
    <property type="entry name" value="ATP-grasp"/>
</dbReference>
<dbReference type="PANTHER" id="PTHR21621:SF0">
    <property type="entry name" value="BETA-CITRYLGLUTAMATE SYNTHASE B-RELATED"/>
    <property type="match status" value="1"/>
</dbReference>
<dbReference type="GO" id="GO:0005840">
    <property type="term" value="C:ribosome"/>
    <property type="evidence" value="ECO:0007669"/>
    <property type="project" value="UniProtKB-KW"/>
</dbReference>
<dbReference type="GO" id="GO:0016879">
    <property type="term" value="F:ligase activity, forming carbon-nitrogen bonds"/>
    <property type="evidence" value="ECO:0007669"/>
    <property type="project" value="TreeGrafter"/>
</dbReference>
<dbReference type="RefSeq" id="WP_126536925.1">
    <property type="nucleotide sequence ID" value="NZ_BSPM01000008.1"/>
</dbReference>
<keyword evidence="6" id="KW-0689">Ribosomal protein</keyword>
<keyword evidence="6" id="KW-0436">Ligase</keyword>
<keyword evidence="6" id="KW-0687">Ribonucleoprotein</keyword>
<sequence>MPRSPDPSDPVVIFTDTADWHLRRLSAALGRRGVTPVVASLSDCAFAVGAGEPVRIPGLAGRRPRAVMVRGIAAGSFEAITMRLGVLHELEAVGVTVWNPPRAVERCCDKGATSVALVRAGLPTPDGLVTESEPQARAFAAEVLAAGGAVVVKPLFGSQGKGIRRLTDIADFPGREEVAGVWYLQRFVARPGGRFRDFRVFVSGGRVVAGMIRAGETWLTNVHQGATPEPFVVGPEAARLALTAAAAVGAAFAGVDLIEDGDRGLAVLEVNSMPAWHGLQKVAGRDVAAALVDDFLAAAGIAVPESAEEPA</sequence>
<evidence type="ECO:0000256" key="4">
    <source>
        <dbReference type="PROSITE-ProRule" id="PRU00409"/>
    </source>
</evidence>
<dbReference type="OrthoDB" id="9786585at2"/>
<accession>A0A4R6RJ71</accession>
<dbReference type="AlphaFoldDB" id="A0A4R6RJ71"/>
<dbReference type="Gene3D" id="3.30.470.20">
    <property type="entry name" value="ATP-grasp fold, B domain"/>
    <property type="match status" value="1"/>
</dbReference>
<dbReference type="Gene3D" id="3.40.50.20">
    <property type="match status" value="1"/>
</dbReference>
<evidence type="ECO:0000256" key="1">
    <source>
        <dbReference type="ARBA" id="ARBA00022723"/>
    </source>
</evidence>
<keyword evidence="2 4" id="KW-0547">Nucleotide-binding</keyword>
<feature type="domain" description="ATP-grasp" evidence="5">
    <location>
        <begin position="114"/>
        <end position="296"/>
    </location>
</feature>
<dbReference type="EMBL" id="SNXY01000006">
    <property type="protein sequence ID" value="TDP86599.1"/>
    <property type="molecule type" value="Genomic_DNA"/>
</dbReference>
<dbReference type="PROSITE" id="PS50975">
    <property type="entry name" value="ATP_GRASP"/>
    <property type="match status" value="1"/>
</dbReference>
<dbReference type="GO" id="GO:0005524">
    <property type="term" value="F:ATP binding"/>
    <property type="evidence" value="ECO:0007669"/>
    <property type="project" value="UniProtKB-UniRule"/>
</dbReference>
<evidence type="ECO:0000256" key="2">
    <source>
        <dbReference type="ARBA" id="ARBA00022741"/>
    </source>
</evidence>
<evidence type="ECO:0000259" key="5">
    <source>
        <dbReference type="PROSITE" id="PS50975"/>
    </source>
</evidence>
<dbReference type="InterPro" id="IPR004666">
    <property type="entry name" value="Rp_bS6_RimK/Lys_biosynth_LsyX"/>
</dbReference>